<organism evidence="1 2">
    <name type="scientific">Amborella trichopoda</name>
    <dbReference type="NCBI Taxonomy" id="13333"/>
    <lineage>
        <taxon>Eukaryota</taxon>
        <taxon>Viridiplantae</taxon>
        <taxon>Streptophyta</taxon>
        <taxon>Embryophyta</taxon>
        <taxon>Tracheophyta</taxon>
        <taxon>Spermatophyta</taxon>
        <taxon>Magnoliopsida</taxon>
        <taxon>Amborellales</taxon>
        <taxon>Amborellaceae</taxon>
        <taxon>Amborella</taxon>
    </lineage>
</organism>
<dbReference type="Proteomes" id="UP000017836">
    <property type="component" value="Unassembled WGS sequence"/>
</dbReference>
<evidence type="ECO:0000313" key="2">
    <source>
        <dbReference type="Proteomes" id="UP000017836"/>
    </source>
</evidence>
<reference evidence="2" key="1">
    <citation type="journal article" date="2013" name="Science">
        <title>The Amborella genome and the evolution of flowering plants.</title>
        <authorList>
            <consortium name="Amborella Genome Project"/>
        </authorList>
    </citation>
    <scope>NUCLEOTIDE SEQUENCE [LARGE SCALE GENOMIC DNA]</scope>
</reference>
<dbReference type="InterPro" id="IPR039637">
    <property type="entry name" value="CNOT7/CNOT8/Pop2"/>
</dbReference>
<dbReference type="PANTHER" id="PTHR10797">
    <property type="entry name" value="CCR4-NOT TRANSCRIPTION COMPLEX SUBUNIT"/>
    <property type="match status" value="1"/>
</dbReference>
<dbReference type="OMA" id="GANEIHW"/>
<dbReference type="SUPFAM" id="SSF53098">
    <property type="entry name" value="Ribonuclease H-like"/>
    <property type="match status" value="1"/>
</dbReference>
<dbReference type="InterPro" id="IPR012337">
    <property type="entry name" value="RNaseH-like_sf"/>
</dbReference>
<accession>W1PKI8</accession>
<dbReference type="Gramene" id="ERN08239">
    <property type="protein sequence ID" value="ERN08239"/>
    <property type="gene ID" value="AMTR_s00018p00223830"/>
</dbReference>
<dbReference type="STRING" id="13333.W1PKI8"/>
<dbReference type="GO" id="GO:0004535">
    <property type="term" value="F:poly(A)-specific ribonuclease activity"/>
    <property type="evidence" value="ECO:0000318"/>
    <property type="project" value="GO_Central"/>
</dbReference>
<feature type="non-terminal residue" evidence="1">
    <location>
        <position position="1"/>
    </location>
</feature>
<dbReference type="GO" id="GO:0003676">
    <property type="term" value="F:nucleic acid binding"/>
    <property type="evidence" value="ECO:0007669"/>
    <property type="project" value="InterPro"/>
</dbReference>
<sequence length="162" mass="18221">ESPSFRHTLSIYLAIQFQGFRSNPYSPASPHLNLTTLEKHGIDFEKNLTAGIESIRFAELLLASGLVCNDGVTWITFHSAYDFAYLLKISTWREMPRELEEFLAMVRIYFGEIYDVKHLMKNCGGMHGGLARLAEALNVDRAVGSCHQAGSDSLLTWHALWG</sequence>
<dbReference type="InterPro" id="IPR036397">
    <property type="entry name" value="RNaseH_sf"/>
</dbReference>
<dbReference type="eggNOG" id="KOG0304">
    <property type="taxonomic scope" value="Eukaryota"/>
</dbReference>
<dbReference type="EMBL" id="KI393569">
    <property type="protein sequence ID" value="ERN08239.1"/>
    <property type="molecule type" value="Genomic_DNA"/>
</dbReference>
<gene>
    <name evidence="1" type="ORF">AMTR_s00018p00223830</name>
</gene>
<dbReference type="GO" id="GO:0030015">
    <property type="term" value="C:CCR4-NOT core complex"/>
    <property type="evidence" value="ECO:0000318"/>
    <property type="project" value="GO_Central"/>
</dbReference>
<name>W1PKI8_AMBTC</name>
<keyword evidence="2" id="KW-1185">Reference proteome</keyword>
<dbReference type="Gene3D" id="3.30.420.10">
    <property type="entry name" value="Ribonuclease H-like superfamily/Ribonuclease H"/>
    <property type="match status" value="1"/>
</dbReference>
<dbReference type="GO" id="GO:0000932">
    <property type="term" value="C:P-body"/>
    <property type="evidence" value="ECO:0000318"/>
    <property type="project" value="GO_Central"/>
</dbReference>
<dbReference type="HOGENOM" id="CLU_1639694_0_0_1"/>
<dbReference type="AlphaFoldDB" id="W1PKI8"/>
<dbReference type="GO" id="GO:0000288">
    <property type="term" value="P:nuclear-transcribed mRNA catabolic process, deadenylation-dependent decay"/>
    <property type="evidence" value="ECO:0000318"/>
    <property type="project" value="GO_Central"/>
</dbReference>
<proteinExistence type="predicted"/>
<evidence type="ECO:0000313" key="1">
    <source>
        <dbReference type="EMBL" id="ERN08239.1"/>
    </source>
</evidence>
<protein>
    <submittedName>
        <fullName evidence="1">Uncharacterized protein</fullName>
    </submittedName>
</protein>